<evidence type="ECO:0000313" key="1">
    <source>
        <dbReference type="Proteomes" id="UP000887579"/>
    </source>
</evidence>
<reference evidence="2" key="1">
    <citation type="submission" date="2022-11" db="UniProtKB">
        <authorList>
            <consortium name="WormBaseParasite"/>
        </authorList>
    </citation>
    <scope>IDENTIFICATION</scope>
</reference>
<name>A0AC34F4P5_9BILA</name>
<evidence type="ECO:0000313" key="2">
    <source>
        <dbReference type="WBParaSite" id="ES5_v2.g12043.t1"/>
    </source>
</evidence>
<protein>
    <submittedName>
        <fullName evidence="2">Uncharacterized protein</fullName>
    </submittedName>
</protein>
<proteinExistence type="predicted"/>
<accession>A0AC34F4P5</accession>
<dbReference type="Proteomes" id="UP000887579">
    <property type="component" value="Unplaced"/>
</dbReference>
<dbReference type="WBParaSite" id="ES5_v2.g12043.t1">
    <property type="protein sequence ID" value="ES5_v2.g12043.t1"/>
    <property type="gene ID" value="ES5_v2.g12043"/>
</dbReference>
<organism evidence="1 2">
    <name type="scientific">Panagrolaimus sp. ES5</name>
    <dbReference type="NCBI Taxonomy" id="591445"/>
    <lineage>
        <taxon>Eukaryota</taxon>
        <taxon>Metazoa</taxon>
        <taxon>Ecdysozoa</taxon>
        <taxon>Nematoda</taxon>
        <taxon>Chromadorea</taxon>
        <taxon>Rhabditida</taxon>
        <taxon>Tylenchina</taxon>
        <taxon>Panagrolaimomorpha</taxon>
        <taxon>Panagrolaimoidea</taxon>
        <taxon>Panagrolaimidae</taxon>
        <taxon>Panagrolaimus</taxon>
    </lineage>
</organism>
<sequence length="525" mass="59894">MSLSDEPHFALENNELLRLPTPTTSSTCNHLNPSKNLSDNKVHGIRHRRSSSSTTTSSSNTPTESGPPRKQRRLDSPPTTSEAQHSSSMYCSIKHELPQLYENRNTTTEFDKICEPDGDPLDAYTIASTERYEKTKVSKIVIHKRNVLRQYDSEPYEVSIPRDDYFTFGMDCRYSTAVAIVSYKSKASDHFFYYSDITHTTSCRELTLKGNFRPRTFIKIIENFDKVIHFNVVEVATPNDNFFLKVVSAFPKFIYDFSFTATKSSLLYNLYLLTCQNRQFKRITVHTSDVPSGDELVHIVSNVAAAPVVKIQSTFRQRKMPINSLLHSLTSIIKSPTFWSYGKEIVIEGHYNAEELYGFLQNLPNTINGITMLNYTVNGSFSIDSILSNPAMKTLQKLCFNCRSTCFSDFTANLNAVLKSCNNINELLLLTTGFTTDERKLRWIPQQFEHNKNVTDIAGAPYKPYRLQILSSEKIDDYIFKLLTRNNFQYTGRDIRPQPAGGAETYETFTIFSNPDISLAFQSTR</sequence>